<dbReference type="PROSITE" id="PS51063">
    <property type="entry name" value="HTH_CRP_2"/>
    <property type="match status" value="1"/>
</dbReference>
<feature type="domain" description="HTH crp-type" evidence="5">
    <location>
        <begin position="137"/>
        <end position="190"/>
    </location>
</feature>
<dbReference type="SMART" id="SM00100">
    <property type="entry name" value="cNMP"/>
    <property type="match status" value="1"/>
</dbReference>
<evidence type="ECO:0000313" key="6">
    <source>
        <dbReference type="EMBL" id="SPZ85552.1"/>
    </source>
</evidence>
<dbReference type="AlphaFoldDB" id="A0A2X2ITI2"/>
<accession>A0A2X2ITI2</accession>
<evidence type="ECO:0000313" key="9">
    <source>
        <dbReference type="Proteomes" id="UP000432350"/>
    </source>
</evidence>
<organism evidence="6 8">
    <name type="scientific">Sphingobacterium multivorum</name>
    <dbReference type="NCBI Taxonomy" id="28454"/>
    <lineage>
        <taxon>Bacteria</taxon>
        <taxon>Pseudomonadati</taxon>
        <taxon>Bacteroidota</taxon>
        <taxon>Sphingobacteriia</taxon>
        <taxon>Sphingobacteriales</taxon>
        <taxon>Sphingobacteriaceae</taxon>
        <taxon>Sphingobacterium</taxon>
    </lineage>
</organism>
<dbReference type="Proteomes" id="UP000432350">
    <property type="component" value="Unassembled WGS sequence"/>
</dbReference>
<proteinExistence type="predicted"/>
<name>A0A2X2ITI2_SPHMU</name>
<dbReference type="SUPFAM" id="SSF51206">
    <property type="entry name" value="cAMP-binding domain-like"/>
    <property type="match status" value="1"/>
</dbReference>
<evidence type="ECO:0000256" key="2">
    <source>
        <dbReference type="ARBA" id="ARBA00023125"/>
    </source>
</evidence>
<dbReference type="EMBL" id="UAUU01000008">
    <property type="protein sequence ID" value="SPZ85552.1"/>
    <property type="molecule type" value="Genomic_DNA"/>
</dbReference>
<gene>
    <name evidence="6" type="ORF">NCTC11343_02114</name>
    <name evidence="7" type="ORF">SPHINGO8BC_60129</name>
</gene>
<protein>
    <submittedName>
        <fullName evidence="6">Transcriptional regulator FixK</fullName>
    </submittedName>
</protein>
<dbReference type="InterPro" id="IPR000595">
    <property type="entry name" value="cNMP-bd_dom"/>
</dbReference>
<reference evidence="6 8" key="1">
    <citation type="submission" date="2018-06" db="EMBL/GenBank/DDBJ databases">
        <authorList>
            <consortium name="Pathogen Informatics"/>
            <person name="Doyle S."/>
        </authorList>
    </citation>
    <scope>NUCLEOTIDE SEQUENCE [LARGE SCALE GENOMIC DNA]</scope>
    <source>
        <strain evidence="6 8">NCTC11343</strain>
    </source>
</reference>
<dbReference type="Gene3D" id="2.60.120.10">
    <property type="entry name" value="Jelly Rolls"/>
    <property type="match status" value="1"/>
</dbReference>
<feature type="domain" description="Cyclic nucleotide-binding" evidence="4">
    <location>
        <begin position="18"/>
        <end position="117"/>
    </location>
</feature>
<dbReference type="RefSeq" id="WP_112374578.1">
    <property type="nucleotide sequence ID" value="NZ_CP068086.1"/>
</dbReference>
<evidence type="ECO:0000256" key="1">
    <source>
        <dbReference type="ARBA" id="ARBA00023015"/>
    </source>
</evidence>
<dbReference type="InterPro" id="IPR012318">
    <property type="entry name" value="HTH_CRP"/>
</dbReference>
<dbReference type="CDD" id="cd00038">
    <property type="entry name" value="CAP_ED"/>
    <property type="match status" value="1"/>
</dbReference>
<dbReference type="GO" id="GO:0006355">
    <property type="term" value="P:regulation of DNA-templated transcription"/>
    <property type="evidence" value="ECO:0007669"/>
    <property type="project" value="InterPro"/>
</dbReference>
<keyword evidence="3" id="KW-0804">Transcription</keyword>
<dbReference type="Proteomes" id="UP000251241">
    <property type="component" value="Unassembled WGS sequence"/>
</dbReference>
<evidence type="ECO:0000259" key="5">
    <source>
        <dbReference type="PROSITE" id="PS51063"/>
    </source>
</evidence>
<evidence type="ECO:0000313" key="8">
    <source>
        <dbReference type="Proteomes" id="UP000251241"/>
    </source>
</evidence>
<dbReference type="Pfam" id="PF00027">
    <property type="entry name" value="cNMP_binding"/>
    <property type="match status" value="1"/>
</dbReference>
<keyword evidence="1" id="KW-0805">Transcription regulation</keyword>
<accession>A0A654DF19</accession>
<evidence type="ECO:0000259" key="4">
    <source>
        <dbReference type="PROSITE" id="PS50042"/>
    </source>
</evidence>
<sequence>MEDKYNLLKEHIEKVVVLTEDEFDLVKACFIQRQYRKSECIFREGDTVNYIYFVLSGLLKFYYTDDDAKQHIVSFAMEDWWETDVSAFYTRGNASFTLECLENTELLCLSLENFERLCNRLQKMERFFLRKSIAGHIGSQQRILSFLTSGAKERYEQLIKRNPALLQRIPKLLLASYLGVSRETLSRLFS</sequence>
<dbReference type="InterPro" id="IPR014710">
    <property type="entry name" value="RmlC-like_jellyroll"/>
</dbReference>
<dbReference type="GeneID" id="97181119"/>
<evidence type="ECO:0000313" key="7">
    <source>
        <dbReference type="EMBL" id="VXD03960.1"/>
    </source>
</evidence>
<dbReference type="PROSITE" id="PS50042">
    <property type="entry name" value="CNMP_BINDING_3"/>
    <property type="match status" value="1"/>
</dbReference>
<dbReference type="InterPro" id="IPR018490">
    <property type="entry name" value="cNMP-bd_dom_sf"/>
</dbReference>
<evidence type="ECO:0000256" key="3">
    <source>
        <dbReference type="ARBA" id="ARBA00023163"/>
    </source>
</evidence>
<dbReference type="GO" id="GO:0003677">
    <property type="term" value="F:DNA binding"/>
    <property type="evidence" value="ECO:0007669"/>
    <property type="project" value="UniProtKB-KW"/>
</dbReference>
<reference evidence="7 9" key="2">
    <citation type="submission" date="2019-10" db="EMBL/GenBank/DDBJ databases">
        <authorList>
            <person name="Karimi E."/>
        </authorList>
    </citation>
    <scope>NUCLEOTIDE SEQUENCE [LARGE SCALE GENOMIC DNA]</scope>
    <source>
        <strain evidence="7">Sphingobacterium sp. 8BC</strain>
    </source>
</reference>
<keyword evidence="2" id="KW-0238">DNA-binding</keyword>
<dbReference type="EMBL" id="CABWMV010000025">
    <property type="protein sequence ID" value="VXD03960.1"/>
    <property type="molecule type" value="Genomic_DNA"/>
</dbReference>